<proteinExistence type="predicted"/>
<dbReference type="RefSeq" id="WP_283344661.1">
    <property type="nucleotide sequence ID" value="NZ_JASHIF010000009.1"/>
</dbReference>
<feature type="domain" description="BD-FAE-like" evidence="3">
    <location>
        <begin position="64"/>
        <end position="260"/>
    </location>
</feature>
<dbReference type="PANTHER" id="PTHR48081:SF6">
    <property type="entry name" value="PEPTIDASE S9 PROLYL OLIGOPEPTIDASE CATALYTIC DOMAIN-CONTAINING PROTEIN"/>
    <property type="match status" value="1"/>
</dbReference>
<gene>
    <name evidence="4" type="ORF">QM524_11255</name>
</gene>
<name>A0ABT6Y884_9BACT</name>
<dbReference type="InterPro" id="IPR049492">
    <property type="entry name" value="BD-FAE-like_dom"/>
</dbReference>
<dbReference type="Pfam" id="PF20434">
    <property type="entry name" value="BD-FAE"/>
    <property type="match status" value="1"/>
</dbReference>
<dbReference type="InterPro" id="IPR029058">
    <property type="entry name" value="AB_hydrolase_fold"/>
</dbReference>
<dbReference type="SUPFAM" id="SSF53474">
    <property type="entry name" value="alpha/beta-Hydrolases"/>
    <property type="match status" value="1"/>
</dbReference>
<reference evidence="4 5" key="1">
    <citation type="submission" date="2023-05" db="EMBL/GenBank/DDBJ databases">
        <title>Novel species of genus Flectobacillus isolated from stream in China.</title>
        <authorList>
            <person name="Lu H."/>
        </authorList>
    </citation>
    <scope>NUCLEOTIDE SEQUENCE [LARGE SCALE GENOMIC DNA]</scope>
    <source>
        <strain evidence="4 5">KCTC 42575</strain>
    </source>
</reference>
<dbReference type="Gene3D" id="3.40.50.1820">
    <property type="entry name" value="alpha/beta hydrolase"/>
    <property type="match status" value="1"/>
</dbReference>
<organism evidence="4 5">
    <name type="scientific">Flectobacillus roseus</name>
    <dbReference type="NCBI Taxonomy" id="502259"/>
    <lineage>
        <taxon>Bacteria</taxon>
        <taxon>Pseudomonadati</taxon>
        <taxon>Bacteroidota</taxon>
        <taxon>Cytophagia</taxon>
        <taxon>Cytophagales</taxon>
        <taxon>Flectobacillaceae</taxon>
        <taxon>Flectobacillus</taxon>
    </lineage>
</organism>
<feature type="chain" id="PRO_5047217029" evidence="2">
    <location>
        <begin position="21"/>
        <end position="306"/>
    </location>
</feature>
<protein>
    <submittedName>
        <fullName evidence="4">Alpha/beta hydrolase</fullName>
    </submittedName>
</protein>
<accession>A0ABT6Y884</accession>
<evidence type="ECO:0000313" key="5">
    <source>
        <dbReference type="Proteomes" id="UP001236507"/>
    </source>
</evidence>
<dbReference type="EMBL" id="JASHIF010000009">
    <property type="protein sequence ID" value="MDI9859787.1"/>
    <property type="molecule type" value="Genomic_DNA"/>
</dbReference>
<sequence length="306" mass="33397">MIKKVLFSICLATMMQVAQAQIQEYPLYEGKVPNTKPHKNTESSATDANGILRISEVSIPSITVYPAPKETANGTAVIVFPGGGYRILAASHEGSDVAKELNKIGVTAFVLKYRIPDSTKQVDKTIAPLQDAQQALRFVRAKAESFGINPNRVGILGFSAGGHLAATTATHFAQPVGELADKSNVRPDFAVLLYPVITMKPFGHRGSQEQLIGKNPSESLVTLYSNELQVTPQTPPCFLVHAQDDGGVPVQNSLRFYDALVEKKVPAELHIYPKGGHGFGLNNKTTPDKWFERLKSWMDSNGWLKK</sequence>
<dbReference type="GO" id="GO:0016787">
    <property type="term" value="F:hydrolase activity"/>
    <property type="evidence" value="ECO:0007669"/>
    <property type="project" value="UniProtKB-KW"/>
</dbReference>
<keyword evidence="1 4" id="KW-0378">Hydrolase</keyword>
<dbReference type="PANTHER" id="PTHR48081">
    <property type="entry name" value="AB HYDROLASE SUPERFAMILY PROTEIN C4A8.06C"/>
    <property type="match status" value="1"/>
</dbReference>
<comment type="caution">
    <text evidence="4">The sequence shown here is derived from an EMBL/GenBank/DDBJ whole genome shotgun (WGS) entry which is preliminary data.</text>
</comment>
<feature type="signal peptide" evidence="2">
    <location>
        <begin position="1"/>
        <end position="20"/>
    </location>
</feature>
<keyword evidence="2" id="KW-0732">Signal</keyword>
<dbReference type="InterPro" id="IPR050300">
    <property type="entry name" value="GDXG_lipolytic_enzyme"/>
</dbReference>
<evidence type="ECO:0000256" key="2">
    <source>
        <dbReference type="SAM" id="SignalP"/>
    </source>
</evidence>
<evidence type="ECO:0000259" key="3">
    <source>
        <dbReference type="Pfam" id="PF20434"/>
    </source>
</evidence>
<evidence type="ECO:0000256" key="1">
    <source>
        <dbReference type="ARBA" id="ARBA00022801"/>
    </source>
</evidence>
<dbReference type="Proteomes" id="UP001236507">
    <property type="component" value="Unassembled WGS sequence"/>
</dbReference>
<evidence type="ECO:0000313" key="4">
    <source>
        <dbReference type="EMBL" id="MDI9859787.1"/>
    </source>
</evidence>
<keyword evidence="5" id="KW-1185">Reference proteome</keyword>